<evidence type="ECO:0008006" key="4">
    <source>
        <dbReference type="Google" id="ProtNLM"/>
    </source>
</evidence>
<sequence>MSKRDTPKDSALVEAARSLEEGLTRFEALSQQLQGLPLQSEKHLERASATLASLADMDEDLRVRITTLVGAISQVRDRQQAQAEAVHARAQELQQRTEVFKDLLVRYGAVGQSAGDLNMRMQEFAARRQQAKTAEEHAEVVAAFQALQDRMKEVAEEAQAVAQSAEERDFNDIARQADSLRQQLLAARNKMALLHKSLGGG</sequence>
<evidence type="ECO:0000256" key="1">
    <source>
        <dbReference type="SAM" id="Coils"/>
    </source>
</evidence>
<dbReference type="RefSeq" id="WP_206714120.1">
    <property type="nucleotide sequence ID" value="NZ_CP071091.1"/>
</dbReference>
<organism evidence="2 3">
    <name type="scientific">Myxococcus landrumensis</name>
    <dbReference type="NCBI Taxonomy" id="2813577"/>
    <lineage>
        <taxon>Bacteria</taxon>
        <taxon>Pseudomonadati</taxon>
        <taxon>Myxococcota</taxon>
        <taxon>Myxococcia</taxon>
        <taxon>Myxococcales</taxon>
        <taxon>Cystobacterineae</taxon>
        <taxon>Myxococcaceae</taxon>
        <taxon>Myxococcus</taxon>
    </lineage>
</organism>
<dbReference type="Proteomes" id="UP000663090">
    <property type="component" value="Chromosome"/>
</dbReference>
<proteinExistence type="predicted"/>
<name>A0ABX7N4R2_9BACT</name>
<accession>A0ABX7N4R2</accession>
<gene>
    <name evidence="2" type="ORF">JY572_29085</name>
</gene>
<keyword evidence="1" id="KW-0175">Coiled coil</keyword>
<protein>
    <recommendedName>
        <fullName evidence="4">Lipoprotein</fullName>
    </recommendedName>
</protein>
<keyword evidence="3" id="KW-1185">Reference proteome</keyword>
<reference evidence="2 3" key="1">
    <citation type="submission" date="2021-02" db="EMBL/GenBank/DDBJ databases">
        <title>De Novo genome assembly of isolated myxobacteria.</title>
        <authorList>
            <person name="Stevens D.C."/>
        </authorList>
    </citation>
    <scope>NUCLEOTIDE SEQUENCE [LARGE SCALE GENOMIC DNA]</scope>
    <source>
        <strain evidence="2 3">SCHIC003</strain>
    </source>
</reference>
<evidence type="ECO:0000313" key="2">
    <source>
        <dbReference type="EMBL" id="QSQ12391.1"/>
    </source>
</evidence>
<feature type="coiled-coil region" evidence="1">
    <location>
        <begin position="144"/>
        <end position="190"/>
    </location>
</feature>
<dbReference type="EMBL" id="CP071091">
    <property type="protein sequence ID" value="QSQ12391.1"/>
    <property type="molecule type" value="Genomic_DNA"/>
</dbReference>
<evidence type="ECO:0000313" key="3">
    <source>
        <dbReference type="Proteomes" id="UP000663090"/>
    </source>
</evidence>